<organism evidence="1 2">
    <name type="scientific">Cnuibacter physcomitrellae</name>
    <dbReference type="NCBI Taxonomy" id="1619308"/>
    <lineage>
        <taxon>Bacteria</taxon>
        <taxon>Bacillati</taxon>
        <taxon>Actinomycetota</taxon>
        <taxon>Actinomycetes</taxon>
        <taxon>Micrococcales</taxon>
        <taxon>Microbacteriaceae</taxon>
        <taxon>Cnuibacter</taxon>
    </lineage>
</organism>
<dbReference type="Proteomes" id="UP000192775">
    <property type="component" value="Chromosome"/>
</dbReference>
<dbReference type="EMBL" id="CP020715">
    <property type="protein sequence ID" value="ARJ05745.1"/>
    <property type="molecule type" value="Genomic_DNA"/>
</dbReference>
<reference evidence="1 2" key="1">
    <citation type="submission" date="2017-04" db="EMBL/GenBank/DDBJ databases">
        <authorList>
            <person name="Afonso C.L."/>
            <person name="Miller P.J."/>
            <person name="Scott M.A."/>
            <person name="Spackman E."/>
            <person name="Goraichik I."/>
            <person name="Dimitrov K.M."/>
            <person name="Suarez D.L."/>
            <person name="Swayne D.E."/>
        </authorList>
    </citation>
    <scope>NUCLEOTIDE SEQUENCE [LARGE SCALE GENOMIC DNA]</scope>
    <source>
        <strain evidence="2">XA(T)</strain>
    </source>
</reference>
<keyword evidence="2" id="KW-1185">Reference proteome</keyword>
<sequence>MTPLFSAATSVWLLADETTPDPDTVTPGVVGFIVTFLVATVTVLLVIDMVRRVRRVNYREQVRAELEEELAAQSRGDKGKGTGAPKR</sequence>
<name>A0A1X9LKK9_9MICO</name>
<gene>
    <name evidence="1" type="ORF">B5808_11315</name>
</gene>
<dbReference type="STRING" id="1619308.B5808_11315"/>
<evidence type="ECO:0000313" key="1">
    <source>
        <dbReference type="EMBL" id="ARJ05745.1"/>
    </source>
</evidence>
<dbReference type="AlphaFoldDB" id="A0A1X9LKK9"/>
<proteinExistence type="predicted"/>
<dbReference type="RefSeq" id="WP_085019883.1">
    <property type="nucleotide sequence ID" value="NZ_BMHD01000001.1"/>
</dbReference>
<protein>
    <submittedName>
        <fullName evidence="1">Uncharacterized protein</fullName>
    </submittedName>
</protein>
<dbReference type="KEGG" id="cphy:B5808_11315"/>
<evidence type="ECO:0000313" key="2">
    <source>
        <dbReference type="Proteomes" id="UP000192775"/>
    </source>
</evidence>
<accession>A0A1X9LKK9</accession>